<comment type="caution">
    <text evidence="1">The sequence shown here is derived from an EMBL/GenBank/DDBJ whole genome shotgun (WGS) entry which is preliminary data.</text>
</comment>
<dbReference type="RefSeq" id="WP_153092528.1">
    <property type="nucleotide sequence ID" value="NZ_VZAH01000153.1"/>
</dbReference>
<accession>A0A6G1VPY8</accession>
<evidence type="ECO:0008006" key="3">
    <source>
        <dbReference type="Google" id="ProtNLM"/>
    </source>
</evidence>
<protein>
    <recommendedName>
        <fullName evidence="3">TonB-dependent receptor</fullName>
    </recommendedName>
</protein>
<dbReference type="OrthoDB" id="1098137at2"/>
<organism evidence="1 2">
    <name type="scientific">Segatella copri</name>
    <dbReference type="NCBI Taxonomy" id="165179"/>
    <lineage>
        <taxon>Bacteria</taxon>
        <taxon>Pseudomonadati</taxon>
        <taxon>Bacteroidota</taxon>
        <taxon>Bacteroidia</taxon>
        <taxon>Bacteroidales</taxon>
        <taxon>Prevotellaceae</taxon>
        <taxon>Segatella</taxon>
    </lineage>
</organism>
<name>A0A6G1VPY8_9BACT</name>
<evidence type="ECO:0000313" key="1">
    <source>
        <dbReference type="EMBL" id="MQP15557.1"/>
    </source>
</evidence>
<dbReference type="AlphaFoldDB" id="A0A6G1VPY8"/>
<dbReference type="SUPFAM" id="SSF56935">
    <property type="entry name" value="Porins"/>
    <property type="match status" value="1"/>
</dbReference>
<proteinExistence type="predicted"/>
<sequence length="161" mass="18527">MSDVVVKAARVIHKVDRDIILPTAKIKENSSNGYDLLRKLHLPNLKVNEAQQSISSYLGGVQVRINDIKATVQDVLALQPNEVTRIEYIDNPGVRYGDASLAVVINYIVKKRYVGYVGGVNTTQALWERFNNSYAFFRYNYKKSEFGLSYGLNYRWYDKRR</sequence>
<evidence type="ECO:0000313" key="2">
    <source>
        <dbReference type="Proteomes" id="UP000477980"/>
    </source>
</evidence>
<dbReference type="EMBL" id="VZAH01000153">
    <property type="protein sequence ID" value="MQP15557.1"/>
    <property type="molecule type" value="Genomic_DNA"/>
</dbReference>
<reference evidence="1 2" key="1">
    <citation type="submission" date="2019-09" db="EMBL/GenBank/DDBJ databases">
        <title>Distinct polysaccharide growth profiles of human intestinal Prevotella copri isolates.</title>
        <authorList>
            <person name="Fehlner-Peach H."/>
            <person name="Magnabosco C."/>
            <person name="Raghavan V."/>
            <person name="Scher J.U."/>
            <person name="Tett A."/>
            <person name="Cox L.M."/>
            <person name="Gottsegen C."/>
            <person name="Watters A."/>
            <person name="Wiltshire- Gordon J.D."/>
            <person name="Segata N."/>
            <person name="Bonneau R."/>
            <person name="Littman D.R."/>
        </authorList>
    </citation>
    <scope>NUCLEOTIDE SEQUENCE [LARGE SCALE GENOMIC DNA]</scope>
    <source>
        <strain evidence="2">iAA917</strain>
    </source>
</reference>
<dbReference type="Proteomes" id="UP000477980">
    <property type="component" value="Unassembled WGS sequence"/>
</dbReference>
<gene>
    <name evidence="1" type="ORF">F7D25_14385</name>
</gene>